<dbReference type="PANTHER" id="PTHR38790:SF9">
    <property type="entry name" value="F-BOX DOMAIN-CONTAINING PROTEIN"/>
    <property type="match status" value="1"/>
</dbReference>
<dbReference type="EMBL" id="JAGMUV010000003">
    <property type="protein sequence ID" value="KAH7166439.1"/>
    <property type="molecule type" value="Genomic_DNA"/>
</dbReference>
<keyword evidence="2" id="KW-1185">Reference proteome</keyword>
<dbReference type="OrthoDB" id="5413827at2759"/>
<reference evidence="1" key="1">
    <citation type="journal article" date="2021" name="Nat. Commun.">
        <title>Genetic determinants of endophytism in the Arabidopsis root mycobiome.</title>
        <authorList>
            <person name="Mesny F."/>
            <person name="Miyauchi S."/>
            <person name="Thiergart T."/>
            <person name="Pickel B."/>
            <person name="Atanasova L."/>
            <person name="Karlsson M."/>
            <person name="Huettel B."/>
            <person name="Barry K.W."/>
            <person name="Haridas S."/>
            <person name="Chen C."/>
            <person name="Bauer D."/>
            <person name="Andreopoulos W."/>
            <person name="Pangilinan J."/>
            <person name="LaButti K."/>
            <person name="Riley R."/>
            <person name="Lipzen A."/>
            <person name="Clum A."/>
            <person name="Drula E."/>
            <person name="Henrissat B."/>
            <person name="Kohler A."/>
            <person name="Grigoriev I.V."/>
            <person name="Martin F.M."/>
            <person name="Hacquard S."/>
        </authorList>
    </citation>
    <scope>NUCLEOTIDE SEQUENCE</scope>
    <source>
        <strain evidence="1">MPI-CAGE-AT-0147</strain>
    </source>
</reference>
<name>A0A9P9FNF4_9HYPO</name>
<sequence>MAQRLTFLTLPVEIRLNIYTWVHAGHPVEHAQLDPGYPTPPRTIYLTKPIGAKPLPQLESIQLLSDGNVRCKGSAATEQKTHILLRQDRPLSRIPTSLLVVNRQVYLEAKSIPFRENEFAFVNWFSSGLSLANAFVPILAPWQQALVRFARLEAFATDFQENGHENWDNICRLLSPGLWGLRIRIQGENTPPVSLDPVSKRKFAMPESSWRCIGRAVAEMQALRWLEIELNIASWSNAQKMAWCKKLEGLVNVAKIETKRAIRVVCVEMQASH</sequence>
<organism evidence="1 2">
    <name type="scientific">Dactylonectria macrodidyma</name>
    <dbReference type="NCBI Taxonomy" id="307937"/>
    <lineage>
        <taxon>Eukaryota</taxon>
        <taxon>Fungi</taxon>
        <taxon>Dikarya</taxon>
        <taxon>Ascomycota</taxon>
        <taxon>Pezizomycotina</taxon>
        <taxon>Sordariomycetes</taxon>
        <taxon>Hypocreomycetidae</taxon>
        <taxon>Hypocreales</taxon>
        <taxon>Nectriaceae</taxon>
        <taxon>Dactylonectria</taxon>
    </lineage>
</organism>
<evidence type="ECO:0000313" key="2">
    <source>
        <dbReference type="Proteomes" id="UP000738349"/>
    </source>
</evidence>
<dbReference type="PANTHER" id="PTHR38790">
    <property type="entry name" value="2EXR DOMAIN-CONTAINING PROTEIN-RELATED"/>
    <property type="match status" value="1"/>
</dbReference>
<evidence type="ECO:0000313" key="1">
    <source>
        <dbReference type="EMBL" id="KAH7166439.1"/>
    </source>
</evidence>
<gene>
    <name evidence="1" type="ORF">EDB81DRAFT_918874</name>
</gene>
<dbReference type="AlphaFoldDB" id="A0A9P9FNF4"/>
<protein>
    <submittedName>
        <fullName evidence="1">Uncharacterized protein</fullName>
    </submittedName>
</protein>
<proteinExistence type="predicted"/>
<accession>A0A9P9FNF4</accession>
<dbReference type="Proteomes" id="UP000738349">
    <property type="component" value="Unassembled WGS sequence"/>
</dbReference>
<comment type="caution">
    <text evidence="1">The sequence shown here is derived from an EMBL/GenBank/DDBJ whole genome shotgun (WGS) entry which is preliminary data.</text>
</comment>